<proteinExistence type="predicted"/>
<dbReference type="Proteomes" id="UP000006729">
    <property type="component" value="Chromosome 2"/>
</dbReference>
<dbReference type="EMBL" id="CM009291">
    <property type="protein sequence ID" value="KAI9400439.1"/>
    <property type="molecule type" value="Genomic_DNA"/>
</dbReference>
<gene>
    <name evidence="1" type="ORF">POPTR_002G244900v4</name>
</gene>
<comment type="caution">
    <text evidence="1">The sequence shown here is derived from an EMBL/GenBank/DDBJ whole genome shotgun (WGS) entry which is preliminary data.</text>
</comment>
<protein>
    <submittedName>
        <fullName evidence="1">Uncharacterized protein</fullName>
    </submittedName>
</protein>
<evidence type="ECO:0000313" key="2">
    <source>
        <dbReference type="Proteomes" id="UP000006729"/>
    </source>
</evidence>
<sequence>MRTYIIKSLFKHPFTFSITIRSQTTSAQYVASRARDATFEKLMDKYKNFVKVIAIQDLILSNPNKTPPCISLDFLSKLSQKLHLNRGAPSILRKYPHIFHIFYDPAKSQAFCRLTDTALEISRKEEEAVNASLPLVVDRLVRLLFMSTSKSLPLRAVFKVWRELGLPDDFEDSVIVKNPNLFRLCDGNEPRTHVLKLVGEFPDNHFTAAVENWRVTECCREDCSVDRMDIRYSFKHVYPPGMRLSKTFRAKAGLKGLEKRAVAIVHEFLSLTVEKMVEVEKISHFRNCFGIDMNIRDLFLDHPGMFYLSTKGKRHTVFLREAYERGRLIDPNPVYDVRRKLLILFFWGAMIC</sequence>
<evidence type="ECO:0000313" key="1">
    <source>
        <dbReference type="EMBL" id="KAI9400439.1"/>
    </source>
</evidence>
<accession>A0ACC0TFS2</accession>
<name>A0ACC0TFS2_POPTR</name>
<organism evidence="1 2">
    <name type="scientific">Populus trichocarpa</name>
    <name type="common">Western balsam poplar</name>
    <name type="synonym">Populus balsamifera subsp. trichocarpa</name>
    <dbReference type="NCBI Taxonomy" id="3694"/>
    <lineage>
        <taxon>Eukaryota</taxon>
        <taxon>Viridiplantae</taxon>
        <taxon>Streptophyta</taxon>
        <taxon>Embryophyta</taxon>
        <taxon>Tracheophyta</taxon>
        <taxon>Spermatophyta</taxon>
        <taxon>Magnoliopsida</taxon>
        <taxon>eudicotyledons</taxon>
        <taxon>Gunneridae</taxon>
        <taxon>Pentapetalae</taxon>
        <taxon>rosids</taxon>
        <taxon>fabids</taxon>
        <taxon>Malpighiales</taxon>
        <taxon>Salicaceae</taxon>
        <taxon>Saliceae</taxon>
        <taxon>Populus</taxon>
    </lineage>
</organism>
<reference evidence="1 2" key="1">
    <citation type="journal article" date="2006" name="Science">
        <title>The genome of black cottonwood, Populus trichocarpa (Torr. &amp; Gray).</title>
        <authorList>
            <person name="Tuskan G.A."/>
            <person name="Difazio S."/>
            <person name="Jansson S."/>
            <person name="Bohlmann J."/>
            <person name="Grigoriev I."/>
            <person name="Hellsten U."/>
            <person name="Putnam N."/>
            <person name="Ralph S."/>
            <person name="Rombauts S."/>
            <person name="Salamov A."/>
            <person name="Schein J."/>
            <person name="Sterck L."/>
            <person name="Aerts A."/>
            <person name="Bhalerao R.R."/>
            <person name="Bhalerao R.P."/>
            <person name="Blaudez D."/>
            <person name="Boerjan W."/>
            <person name="Brun A."/>
            <person name="Brunner A."/>
            <person name="Busov V."/>
            <person name="Campbell M."/>
            <person name="Carlson J."/>
            <person name="Chalot M."/>
            <person name="Chapman J."/>
            <person name="Chen G.L."/>
            <person name="Cooper D."/>
            <person name="Coutinho P.M."/>
            <person name="Couturier J."/>
            <person name="Covert S."/>
            <person name="Cronk Q."/>
            <person name="Cunningham R."/>
            <person name="Davis J."/>
            <person name="Degroeve S."/>
            <person name="Dejardin A."/>
            <person name="Depamphilis C."/>
            <person name="Detter J."/>
            <person name="Dirks B."/>
            <person name="Dubchak I."/>
            <person name="Duplessis S."/>
            <person name="Ehlting J."/>
            <person name="Ellis B."/>
            <person name="Gendler K."/>
            <person name="Goodstein D."/>
            <person name="Gribskov M."/>
            <person name="Grimwood J."/>
            <person name="Groover A."/>
            <person name="Gunter L."/>
            <person name="Hamberger B."/>
            <person name="Heinze B."/>
            <person name="Helariutta Y."/>
            <person name="Henrissat B."/>
            <person name="Holligan D."/>
            <person name="Holt R."/>
            <person name="Huang W."/>
            <person name="Islam-Faridi N."/>
            <person name="Jones S."/>
            <person name="Jones-Rhoades M."/>
            <person name="Jorgensen R."/>
            <person name="Joshi C."/>
            <person name="Kangasjarvi J."/>
            <person name="Karlsson J."/>
            <person name="Kelleher C."/>
            <person name="Kirkpatrick R."/>
            <person name="Kirst M."/>
            <person name="Kohler A."/>
            <person name="Kalluri U."/>
            <person name="Larimer F."/>
            <person name="Leebens-Mack J."/>
            <person name="Leple J.C."/>
            <person name="Locascio P."/>
            <person name="Lou Y."/>
            <person name="Lucas S."/>
            <person name="Martin F."/>
            <person name="Montanini B."/>
            <person name="Napoli C."/>
            <person name="Nelson D.R."/>
            <person name="Nelson C."/>
            <person name="Nieminen K."/>
            <person name="Nilsson O."/>
            <person name="Pereda V."/>
            <person name="Peter G."/>
            <person name="Philippe R."/>
            <person name="Pilate G."/>
            <person name="Poliakov A."/>
            <person name="Razumovskaya J."/>
            <person name="Richardson P."/>
            <person name="Rinaldi C."/>
            <person name="Ritland K."/>
            <person name="Rouze P."/>
            <person name="Ryaboy D."/>
            <person name="Schmutz J."/>
            <person name="Schrader J."/>
            <person name="Segerman B."/>
            <person name="Shin H."/>
            <person name="Siddiqui A."/>
            <person name="Sterky F."/>
            <person name="Terry A."/>
            <person name="Tsai C.J."/>
            <person name="Uberbacher E."/>
            <person name="Unneberg P."/>
            <person name="Vahala J."/>
            <person name="Wall K."/>
            <person name="Wessler S."/>
            <person name="Yang G."/>
            <person name="Yin T."/>
            <person name="Douglas C."/>
            <person name="Marra M."/>
            <person name="Sandberg G."/>
            <person name="Van de Peer Y."/>
            <person name="Rokhsar D."/>
        </authorList>
    </citation>
    <scope>NUCLEOTIDE SEQUENCE [LARGE SCALE GENOMIC DNA]</scope>
    <source>
        <strain evidence="2">cv. Nisqually</strain>
    </source>
</reference>
<keyword evidence="2" id="KW-1185">Reference proteome</keyword>